<evidence type="ECO:0000313" key="12">
    <source>
        <dbReference type="EMBL" id="KAK0174054.1"/>
    </source>
</evidence>
<dbReference type="AlphaFoldDB" id="A0AA39KUB5"/>
<evidence type="ECO:0000256" key="4">
    <source>
        <dbReference type="ARBA" id="ARBA00022729"/>
    </source>
</evidence>
<evidence type="ECO:0000256" key="2">
    <source>
        <dbReference type="ARBA" id="ARBA00006285"/>
    </source>
</evidence>
<dbReference type="GO" id="GO:0016231">
    <property type="term" value="F:beta-N-acetylglucosaminidase activity"/>
    <property type="evidence" value="ECO:0007669"/>
    <property type="project" value="TreeGrafter"/>
</dbReference>
<dbReference type="Pfam" id="PF14845">
    <property type="entry name" value="Glycohydro_20b2"/>
    <property type="match status" value="1"/>
</dbReference>
<dbReference type="Pfam" id="PF00728">
    <property type="entry name" value="Glyco_hydro_20"/>
    <property type="match status" value="1"/>
</dbReference>
<keyword evidence="4 9" id="KW-0732">Signal</keyword>
<evidence type="ECO:0000256" key="3">
    <source>
        <dbReference type="ARBA" id="ARBA00012663"/>
    </source>
</evidence>
<dbReference type="InterPro" id="IPR029018">
    <property type="entry name" value="Hex-like_dom2"/>
</dbReference>
<dbReference type="CDD" id="cd06562">
    <property type="entry name" value="GH20_HexA_HexB-like"/>
    <property type="match status" value="1"/>
</dbReference>
<dbReference type="Gene3D" id="3.20.20.80">
    <property type="entry name" value="Glycosidases"/>
    <property type="match status" value="1"/>
</dbReference>
<dbReference type="PRINTS" id="PR00738">
    <property type="entry name" value="GLHYDRLASE20"/>
</dbReference>
<name>A0AA39KUB5_9HYME</name>
<reference evidence="12" key="2">
    <citation type="submission" date="2023-03" db="EMBL/GenBank/DDBJ databases">
        <authorList>
            <person name="Inwood S.N."/>
            <person name="Skelly J.G."/>
            <person name="Guhlin J."/>
            <person name="Harrop T.W.R."/>
            <person name="Goldson S.G."/>
            <person name="Dearden P.K."/>
        </authorList>
    </citation>
    <scope>NUCLEOTIDE SEQUENCE</scope>
    <source>
        <strain evidence="12">Irish</strain>
        <tissue evidence="12">Whole body</tissue>
    </source>
</reference>
<dbReference type="InterPro" id="IPR017853">
    <property type="entry name" value="GH"/>
</dbReference>
<dbReference type="InterPro" id="IPR015883">
    <property type="entry name" value="Glyco_hydro_20_cat"/>
</dbReference>
<evidence type="ECO:0000256" key="1">
    <source>
        <dbReference type="ARBA" id="ARBA00001231"/>
    </source>
</evidence>
<dbReference type="Proteomes" id="UP001168990">
    <property type="component" value="Unassembled WGS sequence"/>
</dbReference>
<dbReference type="FunFam" id="3.20.20.80:FF:000063">
    <property type="entry name" value="Beta-hexosaminidase"/>
    <property type="match status" value="1"/>
</dbReference>
<dbReference type="GO" id="GO:0005975">
    <property type="term" value="P:carbohydrate metabolic process"/>
    <property type="evidence" value="ECO:0007669"/>
    <property type="project" value="InterPro"/>
</dbReference>
<evidence type="ECO:0000256" key="9">
    <source>
        <dbReference type="SAM" id="SignalP"/>
    </source>
</evidence>
<dbReference type="PANTHER" id="PTHR22600">
    <property type="entry name" value="BETA-HEXOSAMINIDASE"/>
    <property type="match status" value="1"/>
</dbReference>
<dbReference type="InterPro" id="IPR025705">
    <property type="entry name" value="Beta_hexosaminidase_sua/sub"/>
</dbReference>
<dbReference type="InterPro" id="IPR029019">
    <property type="entry name" value="HEX_eukaryotic_N"/>
</dbReference>
<evidence type="ECO:0000256" key="6">
    <source>
        <dbReference type="ARBA" id="ARBA00023180"/>
    </source>
</evidence>
<dbReference type="SUPFAM" id="SSF51445">
    <property type="entry name" value="(Trans)glycosidases"/>
    <property type="match status" value="1"/>
</dbReference>
<evidence type="ECO:0000259" key="11">
    <source>
        <dbReference type="Pfam" id="PF14845"/>
    </source>
</evidence>
<feature type="chain" id="PRO_5041329145" description="beta-N-acetylhexosaminidase" evidence="9">
    <location>
        <begin position="24"/>
        <end position="599"/>
    </location>
</feature>
<feature type="signal peptide" evidence="9">
    <location>
        <begin position="1"/>
        <end position="23"/>
    </location>
</feature>
<feature type="active site" description="Proton donor" evidence="8">
    <location>
        <position position="384"/>
    </location>
</feature>
<keyword evidence="7" id="KW-0326">Glycosidase</keyword>
<keyword evidence="6" id="KW-0325">Glycoprotein</keyword>
<feature type="domain" description="Beta-hexosaminidase eukaryotic type N-terminal" evidence="11">
    <location>
        <begin position="136"/>
        <end position="192"/>
    </location>
</feature>
<comment type="caution">
    <text evidence="12">The sequence shown here is derived from an EMBL/GenBank/DDBJ whole genome shotgun (WGS) entry which is preliminary data.</text>
</comment>
<feature type="domain" description="Glycoside hydrolase family 20 catalytic" evidence="10">
    <location>
        <begin position="219"/>
        <end position="556"/>
    </location>
</feature>
<proteinExistence type="inferred from homology"/>
<organism evidence="12 13">
    <name type="scientific">Microctonus aethiopoides</name>
    <dbReference type="NCBI Taxonomy" id="144406"/>
    <lineage>
        <taxon>Eukaryota</taxon>
        <taxon>Metazoa</taxon>
        <taxon>Ecdysozoa</taxon>
        <taxon>Arthropoda</taxon>
        <taxon>Hexapoda</taxon>
        <taxon>Insecta</taxon>
        <taxon>Pterygota</taxon>
        <taxon>Neoptera</taxon>
        <taxon>Endopterygota</taxon>
        <taxon>Hymenoptera</taxon>
        <taxon>Apocrita</taxon>
        <taxon>Ichneumonoidea</taxon>
        <taxon>Braconidae</taxon>
        <taxon>Euphorinae</taxon>
        <taxon>Microctonus</taxon>
    </lineage>
</organism>
<evidence type="ECO:0000256" key="7">
    <source>
        <dbReference type="ARBA" id="ARBA00023295"/>
    </source>
</evidence>
<keyword evidence="5" id="KW-0378">Hydrolase</keyword>
<comment type="similarity">
    <text evidence="2">Belongs to the glycosyl hydrolase 20 family.</text>
</comment>
<dbReference type="Gene3D" id="3.30.379.10">
    <property type="entry name" value="Chitobiase/beta-hexosaminidase domain 2-like"/>
    <property type="match status" value="1"/>
</dbReference>
<comment type="catalytic activity">
    <reaction evidence="1">
        <text>Hydrolysis of terminal non-reducing N-acetyl-D-hexosamine residues in N-acetyl-beta-D-hexosaminides.</text>
        <dbReference type="EC" id="3.2.1.52"/>
    </reaction>
</comment>
<dbReference type="GO" id="GO:0005886">
    <property type="term" value="C:plasma membrane"/>
    <property type="evidence" value="ECO:0007669"/>
    <property type="project" value="TreeGrafter"/>
</dbReference>
<dbReference type="SUPFAM" id="SSF55545">
    <property type="entry name" value="beta-N-acetylhexosaminidase-like domain"/>
    <property type="match status" value="1"/>
</dbReference>
<sequence>MNYAIVLLYWIPFLLLSSRTTHQASFFRVFECINGECQRTNKPISVIDPVQLNLNRHHTTLAACRLICGPNGGLWPIPTGPFIIGKNYIPTHVDEIQFELDDVPGPTRVFISKIKKIFMNNLRLICGTSCVRANSSLRIYITFNSDSLDLNWRTNEAYKLQITNKERNIVNIQVFAFTVYGVRHALETLSQLFANVLQSNNSKGLVIIDHAIIEDRPTFIHRGLLIDTARNYLPVSKILRTIDGLAATKMNVLHWHATDSQSFPIQIIRRPFMSQFGSYSSEKIYTLDNISFIVNYAKYRGVRIILELDSPSHAGAGWDWGESFGLGQLAVCVNQEPWRDFCVQPPCGQLNPVNSNTFDVLKDIYTDVLSVLDSNSLIHLGGDEVFIPCWNSTSEITIAMKKRGMDQSMESFLQLWSEFHAHQLKILDQVKAENKQENLLIWSSALTAPDVIEKYVDKSRFVIQTWVESQSNIPYELLNRGYKLIISTKDAWYLDHGFWGRTKYHTWRDVYNNRIPKSEGVLGGEVCMWGEYVNEGSLDARVWPRAAAVGERLWSNSLNLTSADVESRLQAHNDRLQKRKIDADALAPAWCAQHAQKCN</sequence>
<protein>
    <recommendedName>
        <fullName evidence="3">beta-N-acetylhexosaminidase</fullName>
        <ecNumber evidence="3">3.2.1.52</ecNumber>
    </recommendedName>
</protein>
<evidence type="ECO:0000259" key="10">
    <source>
        <dbReference type="Pfam" id="PF00728"/>
    </source>
</evidence>
<accession>A0AA39KUB5</accession>
<evidence type="ECO:0000256" key="8">
    <source>
        <dbReference type="PIRSR" id="PIRSR625705-1"/>
    </source>
</evidence>
<keyword evidence="13" id="KW-1185">Reference proteome</keyword>
<gene>
    <name evidence="12" type="ORF">PV328_007171</name>
</gene>
<evidence type="ECO:0000256" key="5">
    <source>
        <dbReference type="ARBA" id="ARBA00022801"/>
    </source>
</evidence>
<dbReference type="EMBL" id="JAQQBS010000002">
    <property type="protein sequence ID" value="KAK0174054.1"/>
    <property type="molecule type" value="Genomic_DNA"/>
</dbReference>
<evidence type="ECO:0000313" key="13">
    <source>
        <dbReference type="Proteomes" id="UP001168990"/>
    </source>
</evidence>
<dbReference type="GO" id="GO:0030203">
    <property type="term" value="P:glycosaminoglycan metabolic process"/>
    <property type="evidence" value="ECO:0007669"/>
    <property type="project" value="TreeGrafter"/>
</dbReference>
<dbReference type="PANTHER" id="PTHR22600:SF42">
    <property type="entry name" value="BETA-N-ACETYLHEXOSAMINIDASE"/>
    <property type="match status" value="1"/>
</dbReference>
<dbReference type="EC" id="3.2.1.52" evidence="3"/>
<reference evidence="12" key="1">
    <citation type="journal article" date="2023" name="bioRxiv">
        <title>Scaffold-level genome assemblies of two parasitoid biocontrol wasps reveal the parthenogenesis mechanism and an associated novel virus.</title>
        <authorList>
            <person name="Inwood S."/>
            <person name="Skelly J."/>
            <person name="Guhlin J."/>
            <person name="Harrop T."/>
            <person name="Goldson S."/>
            <person name="Dearden P."/>
        </authorList>
    </citation>
    <scope>NUCLEOTIDE SEQUENCE</scope>
    <source>
        <strain evidence="12">Irish</strain>
        <tissue evidence="12">Whole body</tissue>
    </source>
</reference>